<dbReference type="Gene3D" id="3.40.50.1100">
    <property type="match status" value="2"/>
</dbReference>
<dbReference type="InterPro" id="IPR001926">
    <property type="entry name" value="TrpB-like_PALP"/>
</dbReference>
<dbReference type="CDD" id="cd01561">
    <property type="entry name" value="CBS_like"/>
    <property type="match status" value="1"/>
</dbReference>
<dbReference type="RefSeq" id="WP_161099971.1">
    <property type="nucleotide sequence ID" value="NZ_WWCW01000189.1"/>
</dbReference>
<accession>A0A845GCL4</accession>
<feature type="domain" description="Tryptophan synthase beta chain-like PALP" evidence="3">
    <location>
        <begin position="11"/>
        <end position="279"/>
    </location>
</feature>
<gene>
    <name evidence="4" type="ORF">GTP91_29555</name>
</gene>
<name>A0A845GCL4_9BURK</name>
<dbReference type="AlphaFoldDB" id="A0A845GCL4"/>
<comment type="cofactor">
    <cofactor evidence="1">
        <name>pyridoxal 5'-phosphate</name>
        <dbReference type="ChEBI" id="CHEBI:597326"/>
    </cofactor>
</comment>
<keyword evidence="2" id="KW-0663">Pyridoxal phosphate</keyword>
<dbReference type="InterPro" id="IPR001216">
    <property type="entry name" value="P-phosphate_BS"/>
</dbReference>
<dbReference type="InterPro" id="IPR050214">
    <property type="entry name" value="Cys_Synth/Cystath_Beta-Synth"/>
</dbReference>
<dbReference type="SUPFAM" id="SSF53686">
    <property type="entry name" value="Tryptophan synthase beta subunit-like PLP-dependent enzymes"/>
    <property type="match status" value="1"/>
</dbReference>
<evidence type="ECO:0000259" key="3">
    <source>
        <dbReference type="Pfam" id="PF00291"/>
    </source>
</evidence>
<proteinExistence type="predicted"/>
<sequence length="316" mass="34448">MDFEPAPLFVRLRHIIRADVRLYLKYEAYNPGGSVKFRPAVGLVRHLESSGALRPGATIIDTTSGNMGIALSVVAKSRGYGFICVTDDKITRHNRALMEAYGAALCILPQSTLRERFAYIEQRMREDAGLVWTRQFTNAMNPRTHEATTARDILGSFERLDYLFAGTGTGGVLAGCQAALARAGRDTRVMAVDAEGSAHFTPTPAPVRRLLPGIGATERSPFLNQAEPFDVTVVPEREAIAACRQVVQQTGWLLGASSGSVVAAIQRYQQHFRSGDIVVGVAADSGERYLDGVYHDGWCQTHFPDAQQRPSPPMAA</sequence>
<reference evidence="4 5" key="1">
    <citation type="submission" date="2020-01" db="EMBL/GenBank/DDBJ databases">
        <title>Novel species isolated from a subtropical stream in China.</title>
        <authorList>
            <person name="Lu H."/>
        </authorList>
    </citation>
    <scope>NUCLEOTIDE SEQUENCE [LARGE SCALE GENOMIC DNA]</scope>
    <source>
        <strain evidence="4 5">FT82W</strain>
    </source>
</reference>
<dbReference type="GO" id="GO:0016765">
    <property type="term" value="F:transferase activity, transferring alkyl or aryl (other than methyl) groups"/>
    <property type="evidence" value="ECO:0007669"/>
    <property type="project" value="UniProtKB-ARBA"/>
</dbReference>
<dbReference type="GO" id="GO:0006535">
    <property type="term" value="P:cysteine biosynthetic process from serine"/>
    <property type="evidence" value="ECO:0007669"/>
    <property type="project" value="InterPro"/>
</dbReference>
<organism evidence="4 5">
    <name type="scientific">Duganella vulcania</name>
    <dbReference type="NCBI Taxonomy" id="2692166"/>
    <lineage>
        <taxon>Bacteria</taxon>
        <taxon>Pseudomonadati</taxon>
        <taxon>Pseudomonadota</taxon>
        <taxon>Betaproteobacteria</taxon>
        <taxon>Burkholderiales</taxon>
        <taxon>Oxalobacteraceae</taxon>
        <taxon>Telluria group</taxon>
        <taxon>Duganella</taxon>
    </lineage>
</organism>
<dbReference type="EMBL" id="WWCW01000189">
    <property type="protein sequence ID" value="MYM91310.1"/>
    <property type="molecule type" value="Genomic_DNA"/>
</dbReference>
<dbReference type="PROSITE" id="PS00901">
    <property type="entry name" value="CYS_SYNTHASE"/>
    <property type="match status" value="1"/>
</dbReference>
<evidence type="ECO:0000313" key="4">
    <source>
        <dbReference type="EMBL" id="MYM91310.1"/>
    </source>
</evidence>
<dbReference type="InterPro" id="IPR036052">
    <property type="entry name" value="TrpB-like_PALP_sf"/>
</dbReference>
<protein>
    <submittedName>
        <fullName evidence="4">Pyridoxal-phosphate dependent enzyme</fullName>
    </submittedName>
</protein>
<dbReference type="Proteomes" id="UP000470302">
    <property type="component" value="Unassembled WGS sequence"/>
</dbReference>
<evidence type="ECO:0000256" key="2">
    <source>
        <dbReference type="ARBA" id="ARBA00022898"/>
    </source>
</evidence>
<comment type="caution">
    <text evidence="4">The sequence shown here is derived from an EMBL/GenBank/DDBJ whole genome shotgun (WGS) entry which is preliminary data.</text>
</comment>
<dbReference type="Pfam" id="PF00291">
    <property type="entry name" value="PALP"/>
    <property type="match status" value="1"/>
</dbReference>
<evidence type="ECO:0000313" key="5">
    <source>
        <dbReference type="Proteomes" id="UP000470302"/>
    </source>
</evidence>
<dbReference type="PANTHER" id="PTHR10314">
    <property type="entry name" value="CYSTATHIONINE BETA-SYNTHASE"/>
    <property type="match status" value="1"/>
</dbReference>
<evidence type="ECO:0000256" key="1">
    <source>
        <dbReference type="ARBA" id="ARBA00001933"/>
    </source>
</evidence>